<evidence type="ECO:0000313" key="2">
    <source>
        <dbReference type="WBParaSite" id="PS1159_v2.g13023.t1"/>
    </source>
</evidence>
<sequence>MHFYFIFITRLLLLPLTLSEVISSSENLILAENIADESSFFLETNRTWIPCNDFQICTERDRISWKSKRTIFDFLQQAKYASEIGLFVEKDSPMVHSIRNRTSLCEDFTIAPFLMNKESDQWPIACVWSGGQTIGFCAPAPPSYSFTYIPPNEWSRKVKQFRTAIGCSKKQIKAAEDIEELYICRERCVDVGLSYYQAMVLSLGICLFLTALLILN</sequence>
<organism evidence="1 2">
    <name type="scientific">Panagrolaimus sp. PS1159</name>
    <dbReference type="NCBI Taxonomy" id="55785"/>
    <lineage>
        <taxon>Eukaryota</taxon>
        <taxon>Metazoa</taxon>
        <taxon>Ecdysozoa</taxon>
        <taxon>Nematoda</taxon>
        <taxon>Chromadorea</taxon>
        <taxon>Rhabditida</taxon>
        <taxon>Tylenchina</taxon>
        <taxon>Panagrolaimomorpha</taxon>
        <taxon>Panagrolaimoidea</taxon>
        <taxon>Panagrolaimidae</taxon>
        <taxon>Panagrolaimus</taxon>
    </lineage>
</organism>
<evidence type="ECO:0000313" key="1">
    <source>
        <dbReference type="Proteomes" id="UP000887580"/>
    </source>
</evidence>
<dbReference type="Proteomes" id="UP000887580">
    <property type="component" value="Unplaced"/>
</dbReference>
<accession>A0AC35F218</accession>
<dbReference type="WBParaSite" id="PS1159_v2.g13023.t1">
    <property type="protein sequence ID" value="PS1159_v2.g13023.t1"/>
    <property type="gene ID" value="PS1159_v2.g13023"/>
</dbReference>
<name>A0AC35F218_9BILA</name>
<protein>
    <submittedName>
        <fullName evidence="2">Uncharacterized protein</fullName>
    </submittedName>
</protein>
<proteinExistence type="predicted"/>
<reference evidence="2" key="1">
    <citation type="submission" date="2022-11" db="UniProtKB">
        <authorList>
            <consortium name="WormBaseParasite"/>
        </authorList>
    </citation>
    <scope>IDENTIFICATION</scope>
</reference>